<dbReference type="Gene3D" id="1.10.10.60">
    <property type="entry name" value="Homeodomain-like"/>
    <property type="match status" value="2"/>
</dbReference>
<dbReference type="GO" id="GO:0003700">
    <property type="term" value="F:DNA-binding transcription factor activity"/>
    <property type="evidence" value="ECO:0007669"/>
    <property type="project" value="InterPro"/>
</dbReference>
<sequence>MKRIENDSFILGKSTKIIKKTSEITIHELQEPYGSGTITFYYMMPEIYVYVSDFSLSNNYILNSQKDYEFYSKKIFKMDYCFKGKICATDIDGKSCIARAGQTSYYYGEKNLQCLEMLENNYKGIGIIGFADDIVEIFSNIFHIEEELFIKLGKQTNKHKNYISIKSNLEVTALAHKLMEAINQENLEMMKIKAMEWLIYEIKHIEENLLKKENVYTQNTIKKILEAERYIKNNLSDKLTIDSISNTIGLSQSTLKKGFNTLYSTSIYSYIKSLRLDLGRSLIISTDKSITEIALECGYDNLNSFSKAFKQYYNITPRELRK</sequence>
<evidence type="ECO:0000313" key="5">
    <source>
        <dbReference type="EMBL" id="QUH30367.1"/>
    </source>
</evidence>
<dbReference type="SMART" id="SM00342">
    <property type="entry name" value="HTH_ARAC"/>
    <property type="match status" value="1"/>
</dbReference>
<dbReference type="PROSITE" id="PS01124">
    <property type="entry name" value="HTH_ARAC_FAMILY_2"/>
    <property type="match status" value="1"/>
</dbReference>
<dbReference type="Proteomes" id="UP000677305">
    <property type="component" value="Chromosome"/>
</dbReference>
<dbReference type="PANTHER" id="PTHR47893">
    <property type="entry name" value="REGULATORY PROTEIN PCHR"/>
    <property type="match status" value="1"/>
</dbReference>
<dbReference type="KEGG" id="vgu:HYG85_16225"/>
<name>A0A8J8SD23_9FIRM</name>
<dbReference type="GO" id="GO:0043565">
    <property type="term" value="F:sequence-specific DNA binding"/>
    <property type="evidence" value="ECO:0007669"/>
    <property type="project" value="InterPro"/>
</dbReference>
<reference evidence="5 6" key="1">
    <citation type="submission" date="2020-07" db="EMBL/GenBank/DDBJ databases">
        <title>Vallitalea guaymasensis genome.</title>
        <authorList>
            <person name="Postec A."/>
        </authorList>
    </citation>
    <scope>NUCLEOTIDE SEQUENCE [LARGE SCALE GENOMIC DNA]</scope>
    <source>
        <strain evidence="5 6">Ra1766G1</strain>
    </source>
</reference>
<dbReference type="Pfam" id="PF12833">
    <property type="entry name" value="HTH_18"/>
    <property type="match status" value="1"/>
</dbReference>
<evidence type="ECO:0000256" key="3">
    <source>
        <dbReference type="ARBA" id="ARBA00023163"/>
    </source>
</evidence>
<dbReference type="InterPro" id="IPR018060">
    <property type="entry name" value="HTH_AraC"/>
</dbReference>
<evidence type="ECO:0000256" key="1">
    <source>
        <dbReference type="ARBA" id="ARBA00023015"/>
    </source>
</evidence>
<dbReference type="PRINTS" id="PR00032">
    <property type="entry name" value="HTHARAC"/>
</dbReference>
<dbReference type="PROSITE" id="PS00041">
    <property type="entry name" value="HTH_ARAC_FAMILY_1"/>
    <property type="match status" value="1"/>
</dbReference>
<evidence type="ECO:0000256" key="2">
    <source>
        <dbReference type="ARBA" id="ARBA00023125"/>
    </source>
</evidence>
<dbReference type="PANTHER" id="PTHR47893:SF1">
    <property type="entry name" value="REGULATORY PROTEIN PCHR"/>
    <property type="match status" value="1"/>
</dbReference>
<dbReference type="InterPro" id="IPR009057">
    <property type="entry name" value="Homeodomain-like_sf"/>
</dbReference>
<protein>
    <submittedName>
        <fullName evidence="5">Helix-turn-helix transcriptional regulator</fullName>
    </submittedName>
</protein>
<keyword evidence="6" id="KW-1185">Reference proteome</keyword>
<dbReference type="InterPro" id="IPR018062">
    <property type="entry name" value="HTH_AraC-typ_CS"/>
</dbReference>
<evidence type="ECO:0000313" key="6">
    <source>
        <dbReference type="Proteomes" id="UP000677305"/>
    </source>
</evidence>
<keyword evidence="2" id="KW-0238">DNA-binding</keyword>
<dbReference type="RefSeq" id="WP_212690538.1">
    <property type="nucleotide sequence ID" value="NZ_CP058561.1"/>
</dbReference>
<accession>A0A8J8SD23</accession>
<dbReference type="AlphaFoldDB" id="A0A8J8SD23"/>
<organism evidence="5 6">
    <name type="scientific">Vallitalea guaymasensis</name>
    <dbReference type="NCBI Taxonomy" id="1185412"/>
    <lineage>
        <taxon>Bacteria</taxon>
        <taxon>Bacillati</taxon>
        <taxon>Bacillota</taxon>
        <taxon>Clostridia</taxon>
        <taxon>Lachnospirales</taxon>
        <taxon>Vallitaleaceae</taxon>
        <taxon>Vallitalea</taxon>
    </lineage>
</organism>
<dbReference type="InterPro" id="IPR020449">
    <property type="entry name" value="Tscrpt_reg_AraC-type_HTH"/>
</dbReference>
<keyword evidence="1" id="KW-0805">Transcription regulation</keyword>
<dbReference type="SUPFAM" id="SSF46689">
    <property type="entry name" value="Homeodomain-like"/>
    <property type="match status" value="2"/>
</dbReference>
<evidence type="ECO:0000259" key="4">
    <source>
        <dbReference type="PROSITE" id="PS01124"/>
    </source>
</evidence>
<feature type="domain" description="HTH araC/xylS-type" evidence="4">
    <location>
        <begin position="225"/>
        <end position="322"/>
    </location>
</feature>
<gene>
    <name evidence="5" type="ORF">HYG85_16225</name>
</gene>
<proteinExistence type="predicted"/>
<dbReference type="EMBL" id="CP058561">
    <property type="protein sequence ID" value="QUH30367.1"/>
    <property type="molecule type" value="Genomic_DNA"/>
</dbReference>
<dbReference type="InterPro" id="IPR053142">
    <property type="entry name" value="PchR_regulatory_protein"/>
</dbReference>
<keyword evidence="3" id="KW-0804">Transcription</keyword>